<evidence type="ECO:0000256" key="2">
    <source>
        <dbReference type="ARBA" id="ARBA00010991"/>
    </source>
</evidence>
<reference evidence="6" key="2">
    <citation type="submission" date="2022-08" db="UniProtKB">
        <authorList>
            <consortium name="EnsemblMetazoa"/>
        </authorList>
    </citation>
    <scope>IDENTIFICATION</scope>
    <source>
        <strain evidence="6">STECLA/ALBI9_A</strain>
    </source>
</reference>
<dbReference type="GO" id="GO:0006281">
    <property type="term" value="P:DNA repair"/>
    <property type="evidence" value="ECO:0007669"/>
    <property type="project" value="UniProtKB-KW"/>
</dbReference>
<evidence type="ECO:0000256" key="4">
    <source>
        <dbReference type="ARBA" id="ARBA00023204"/>
    </source>
</evidence>
<dbReference type="InterPro" id="IPR003011">
    <property type="entry name" value="Cell_cycle_checkpoint_Rad1"/>
</dbReference>
<dbReference type="PRINTS" id="PR01246">
    <property type="entry name" value="RAD1REPAIR"/>
</dbReference>
<sequence length="293" mass="32435">MVTQTQYSQIQFQAVVNNLATFHNVIKAISFVENAMCQLSKEGLQVTVEDAKSIQAVALIKRTCFSEYSLVANAPATGTAPTEGSAEPFASFGLNLKVFTDCLSMFTTSELDSSLKLMRKGPRAPLIAILEQHGEDSLITECSIRTMEPFDCMDLEFTDEQQIVSKFAAKGTDFFQLLGEMDSNCAEIEVSITPTQLKFETFGELHMNASVELSNDSDILISFSCSEASTYRYKFQHFKLIMRTLALASQVVVSTNGEGLLGLQVIIENNDNSLFYVQYFILPLVHDGDSMLN</sequence>
<dbReference type="GO" id="GO:0000077">
    <property type="term" value="P:DNA damage checkpoint signaling"/>
    <property type="evidence" value="ECO:0007669"/>
    <property type="project" value="InterPro"/>
</dbReference>
<reference evidence="6 7" key="1">
    <citation type="journal article" date="2017" name="G3 (Bethesda)">
        <title>The Physical Genome Mapping of Anopheles albimanus Corrected Scaffold Misassemblies and Identified Interarm Rearrangements in Genus Anopheles.</title>
        <authorList>
            <person name="Artemov G.N."/>
            <person name="Peery A.N."/>
            <person name="Jiang X."/>
            <person name="Tu Z."/>
            <person name="Stegniy V.N."/>
            <person name="Sharakhova M.V."/>
            <person name="Sharakhov I.V."/>
        </authorList>
    </citation>
    <scope>NUCLEOTIDE SEQUENCE [LARGE SCALE GENOMIC DNA]</scope>
    <source>
        <strain evidence="6 7">ALBI9_A</strain>
    </source>
</reference>
<protein>
    <recommendedName>
        <fullName evidence="8">Checkpoint protein</fullName>
    </recommendedName>
</protein>
<name>A0A182F6R7_ANOAL</name>
<dbReference type="AlphaFoldDB" id="A0A182F6R7"/>
<dbReference type="Gene3D" id="3.70.10.10">
    <property type="match status" value="1"/>
</dbReference>
<keyword evidence="5" id="KW-0539">Nucleus</keyword>
<dbReference type="Pfam" id="PF02144">
    <property type="entry name" value="Rad1"/>
    <property type="match status" value="1"/>
</dbReference>
<evidence type="ECO:0000256" key="5">
    <source>
        <dbReference type="ARBA" id="ARBA00023242"/>
    </source>
</evidence>
<comment type="similarity">
    <text evidence="2">Belongs to the rad1 family.</text>
</comment>
<dbReference type="Proteomes" id="UP000069272">
    <property type="component" value="Chromosome 2R"/>
</dbReference>
<dbReference type="EnsemblMetazoa" id="AALB002172-RA">
    <property type="protein sequence ID" value="AALB002172-PA"/>
    <property type="gene ID" value="AALB002172"/>
</dbReference>
<dbReference type="GO" id="GO:0030896">
    <property type="term" value="C:checkpoint clamp complex"/>
    <property type="evidence" value="ECO:0007669"/>
    <property type="project" value="TreeGrafter"/>
</dbReference>
<comment type="subcellular location">
    <subcellularLocation>
        <location evidence="1">Nucleus</location>
    </subcellularLocation>
</comment>
<dbReference type="PANTHER" id="PTHR10870:SF0">
    <property type="entry name" value="CELL CYCLE CHECKPOINT PROTEIN RAD1"/>
    <property type="match status" value="1"/>
</dbReference>
<dbReference type="VEuPathDB" id="VectorBase:AALB002172"/>
<keyword evidence="3" id="KW-0227">DNA damage</keyword>
<dbReference type="SUPFAM" id="SSF55979">
    <property type="entry name" value="DNA clamp"/>
    <property type="match status" value="1"/>
</dbReference>
<dbReference type="PANTHER" id="PTHR10870">
    <property type="entry name" value="CELL CYCLE CHECKPOINT PROTEIN RAD1"/>
    <property type="match status" value="1"/>
</dbReference>
<keyword evidence="7" id="KW-1185">Reference proteome</keyword>
<proteinExistence type="inferred from homology"/>
<dbReference type="CDD" id="cd00577">
    <property type="entry name" value="PCNA"/>
    <property type="match status" value="1"/>
</dbReference>
<evidence type="ECO:0000313" key="6">
    <source>
        <dbReference type="EnsemblMetazoa" id="AALB002172-PA"/>
    </source>
</evidence>
<evidence type="ECO:0008006" key="8">
    <source>
        <dbReference type="Google" id="ProtNLM"/>
    </source>
</evidence>
<keyword evidence="4" id="KW-0234">DNA repair</keyword>
<dbReference type="PRINTS" id="PR01245">
    <property type="entry name" value="RAD1REC1"/>
</dbReference>
<dbReference type="InterPro" id="IPR003021">
    <property type="entry name" value="Rad1_Rec1_Rad17"/>
</dbReference>
<accession>A0A182F6R7</accession>
<dbReference type="STRING" id="7167.A0A182F6R7"/>
<evidence type="ECO:0000256" key="1">
    <source>
        <dbReference type="ARBA" id="ARBA00004123"/>
    </source>
</evidence>
<dbReference type="VEuPathDB" id="VectorBase:AALB20_026916"/>
<evidence type="ECO:0000313" key="7">
    <source>
        <dbReference type="Proteomes" id="UP000069272"/>
    </source>
</evidence>
<evidence type="ECO:0000256" key="3">
    <source>
        <dbReference type="ARBA" id="ARBA00022763"/>
    </source>
</evidence>
<dbReference type="InterPro" id="IPR046938">
    <property type="entry name" value="DNA_clamp_sf"/>
</dbReference>
<organism evidence="6 7">
    <name type="scientific">Anopheles albimanus</name>
    <name type="common">New world malaria mosquito</name>
    <dbReference type="NCBI Taxonomy" id="7167"/>
    <lineage>
        <taxon>Eukaryota</taxon>
        <taxon>Metazoa</taxon>
        <taxon>Ecdysozoa</taxon>
        <taxon>Arthropoda</taxon>
        <taxon>Hexapoda</taxon>
        <taxon>Insecta</taxon>
        <taxon>Pterygota</taxon>
        <taxon>Neoptera</taxon>
        <taxon>Endopterygota</taxon>
        <taxon>Diptera</taxon>
        <taxon>Nematocera</taxon>
        <taxon>Culicoidea</taxon>
        <taxon>Culicidae</taxon>
        <taxon>Anophelinae</taxon>
        <taxon>Anopheles</taxon>
    </lineage>
</organism>